<comment type="caution">
    <text evidence="1">The sequence shown here is derived from an EMBL/GenBank/DDBJ whole genome shotgun (WGS) entry which is preliminary data.</text>
</comment>
<dbReference type="RefSeq" id="WP_073611103.1">
    <property type="nucleotide sequence ID" value="NZ_MRCG01000031.1"/>
</dbReference>
<protein>
    <submittedName>
        <fullName evidence="1">Uncharacterized protein</fullName>
    </submittedName>
</protein>
<dbReference type="EMBL" id="MRCG01000031">
    <property type="protein sequence ID" value="OKH43627.1"/>
    <property type="molecule type" value="Genomic_DNA"/>
</dbReference>
<evidence type="ECO:0000313" key="1">
    <source>
        <dbReference type="EMBL" id="OKH43627.1"/>
    </source>
</evidence>
<proteinExistence type="predicted"/>
<dbReference type="Proteomes" id="UP000185557">
    <property type="component" value="Unassembled WGS sequence"/>
</dbReference>
<evidence type="ECO:0000313" key="2">
    <source>
        <dbReference type="Proteomes" id="UP000185557"/>
    </source>
</evidence>
<accession>A0A1U7IYC0</accession>
<gene>
    <name evidence="1" type="ORF">NIES30_24615</name>
</gene>
<sequence>MTWQCPYTPLELHQFNPHGFAYGDRVVLPDSRTGMVSKVGYKYGHVDADAGADWKGYLTELRPAIPDEVGLPRMQQLSLL</sequence>
<organism evidence="1 2">
    <name type="scientific">Phormidium tenue NIES-30</name>
    <dbReference type="NCBI Taxonomy" id="549789"/>
    <lineage>
        <taxon>Bacteria</taxon>
        <taxon>Bacillati</taxon>
        <taxon>Cyanobacteriota</taxon>
        <taxon>Cyanophyceae</taxon>
        <taxon>Oscillatoriophycideae</taxon>
        <taxon>Oscillatoriales</taxon>
        <taxon>Oscillatoriaceae</taxon>
        <taxon>Phormidium</taxon>
    </lineage>
</organism>
<keyword evidence="2" id="KW-1185">Reference proteome</keyword>
<reference evidence="1 2" key="1">
    <citation type="submission" date="2016-11" db="EMBL/GenBank/DDBJ databases">
        <title>Draft Genome Sequences of Nine Cyanobacterial Strains from Diverse Habitats.</title>
        <authorList>
            <person name="Zhu T."/>
            <person name="Hou S."/>
            <person name="Lu X."/>
            <person name="Hess W.R."/>
        </authorList>
    </citation>
    <scope>NUCLEOTIDE SEQUENCE [LARGE SCALE GENOMIC DNA]</scope>
    <source>
        <strain evidence="1 2">NIES-30</strain>
    </source>
</reference>
<name>A0A1U7IYC0_9CYAN</name>
<dbReference type="AlphaFoldDB" id="A0A1U7IYC0"/>